<dbReference type="AlphaFoldDB" id="A0A3B0VGP7"/>
<reference evidence="2" key="1">
    <citation type="submission" date="2018-06" db="EMBL/GenBank/DDBJ databases">
        <authorList>
            <person name="Zhirakovskaya E."/>
        </authorList>
    </citation>
    <scope>NUCLEOTIDE SEQUENCE</scope>
</reference>
<sequence>MRGNLVDGTIGEKKERKRTEMNERTKWQEMFRQTSNEISEWRAEHPQASFTNIENVVDEKLAKIRVCMIQELAMESELTDIK</sequence>
<evidence type="ECO:0000256" key="1">
    <source>
        <dbReference type="SAM" id="MobiDB-lite"/>
    </source>
</evidence>
<proteinExistence type="predicted"/>
<organism evidence="2">
    <name type="scientific">hydrothermal vent metagenome</name>
    <dbReference type="NCBI Taxonomy" id="652676"/>
    <lineage>
        <taxon>unclassified sequences</taxon>
        <taxon>metagenomes</taxon>
        <taxon>ecological metagenomes</taxon>
    </lineage>
</organism>
<feature type="compositionally biased region" description="Basic and acidic residues" evidence="1">
    <location>
        <begin position="10"/>
        <end position="20"/>
    </location>
</feature>
<evidence type="ECO:0000313" key="2">
    <source>
        <dbReference type="EMBL" id="VAW30884.1"/>
    </source>
</evidence>
<feature type="non-terminal residue" evidence="2">
    <location>
        <position position="82"/>
    </location>
</feature>
<feature type="region of interest" description="Disordered" evidence="1">
    <location>
        <begin position="1"/>
        <end position="20"/>
    </location>
</feature>
<gene>
    <name evidence="2" type="ORF">MNBD_CHLOROFLEXI01-1986</name>
</gene>
<protein>
    <submittedName>
        <fullName evidence="2">Uncharacterized protein</fullName>
    </submittedName>
</protein>
<dbReference type="EMBL" id="UOEU01000107">
    <property type="protein sequence ID" value="VAW30884.1"/>
    <property type="molecule type" value="Genomic_DNA"/>
</dbReference>
<accession>A0A3B0VGP7</accession>
<name>A0A3B0VGP7_9ZZZZ</name>